<accession>A0ABS8VA02</accession>
<evidence type="ECO:0000313" key="1">
    <source>
        <dbReference type="EMBL" id="MCD9643664.1"/>
    </source>
</evidence>
<protein>
    <submittedName>
        <fullName evidence="1">Uncharacterized protein</fullName>
    </submittedName>
</protein>
<dbReference type="EMBL" id="JACEIK010003957">
    <property type="protein sequence ID" value="MCD9643664.1"/>
    <property type="molecule type" value="Genomic_DNA"/>
</dbReference>
<sequence length="50" mass="5848">YNKRSLFLLQQTRYGGPLLTVACPLRQDTPFLVKLAEQRTNRDIRSFGKH</sequence>
<gene>
    <name evidence="1" type="ORF">HAX54_031298</name>
</gene>
<name>A0ABS8VA02_DATST</name>
<keyword evidence="2" id="KW-1185">Reference proteome</keyword>
<reference evidence="1 2" key="1">
    <citation type="journal article" date="2021" name="BMC Genomics">
        <title>Datura genome reveals duplications of psychoactive alkaloid biosynthetic genes and high mutation rate following tissue culture.</title>
        <authorList>
            <person name="Rajewski A."/>
            <person name="Carter-House D."/>
            <person name="Stajich J."/>
            <person name="Litt A."/>
        </authorList>
    </citation>
    <scope>NUCLEOTIDE SEQUENCE [LARGE SCALE GENOMIC DNA]</scope>
    <source>
        <strain evidence="1">AR-01</strain>
    </source>
</reference>
<evidence type="ECO:0000313" key="2">
    <source>
        <dbReference type="Proteomes" id="UP000823775"/>
    </source>
</evidence>
<proteinExistence type="predicted"/>
<organism evidence="1 2">
    <name type="scientific">Datura stramonium</name>
    <name type="common">Jimsonweed</name>
    <name type="synonym">Common thornapple</name>
    <dbReference type="NCBI Taxonomy" id="4076"/>
    <lineage>
        <taxon>Eukaryota</taxon>
        <taxon>Viridiplantae</taxon>
        <taxon>Streptophyta</taxon>
        <taxon>Embryophyta</taxon>
        <taxon>Tracheophyta</taxon>
        <taxon>Spermatophyta</taxon>
        <taxon>Magnoliopsida</taxon>
        <taxon>eudicotyledons</taxon>
        <taxon>Gunneridae</taxon>
        <taxon>Pentapetalae</taxon>
        <taxon>asterids</taxon>
        <taxon>lamiids</taxon>
        <taxon>Solanales</taxon>
        <taxon>Solanaceae</taxon>
        <taxon>Solanoideae</taxon>
        <taxon>Datureae</taxon>
        <taxon>Datura</taxon>
    </lineage>
</organism>
<feature type="non-terminal residue" evidence="1">
    <location>
        <position position="1"/>
    </location>
</feature>
<comment type="caution">
    <text evidence="1">The sequence shown here is derived from an EMBL/GenBank/DDBJ whole genome shotgun (WGS) entry which is preliminary data.</text>
</comment>
<dbReference type="Proteomes" id="UP000823775">
    <property type="component" value="Unassembled WGS sequence"/>
</dbReference>